<evidence type="ECO:0000256" key="7">
    <source>
        <dbReference type="ARBA" id="ARBA00023065"/>
    </source>
</evidence>
<name>A0A077ZPQ9_STYLE</name>
<keyword evidence="7 9" id="KW-0406">Ion transport</keyword>
<dbReference type="GO" id="GO:0007035">
    <property type="term" value="P:vacuolar acidification"/>
    <property type="evidence" value="ECO:0007669"/>
    <property type="project" value="TreeGrafter"/>
</dbReference>
<evidence type="ECO:0000256" key="6">
    <source>
        <dbReference type="ARBA" id="ARBA00022989"/>
    </source>
</evidence>
<feature type="transmembrane region" description="Helical" evidence="9">
    <location>
        <begin position="394"/>
        <end position="420"/>
    </location>
</feature>
<dbReference type="GO" id="GO:0051117">
    <property type="term" value="F:ATPase binding"/>
    <property type="evidence" value="ECO:0007669"/>
    <property type="project" value="TreeGrafter"/>
</dbReference>
<comment type="subcellular location">
    <subcellularLocation>
        <location evidence="1">Membrane</location>
        <topology evidence="1">Multi-pass membrane protein</topology>
    </subcellularLocation>
</comment>
<proteinExistence type="inferred from homology"/>
<dbReference type="PANTHER" id="PTHR11629">
    <property type="entry name" value="VACUOLAR PROTON ATPASES"/>
    <property type="match status" value="1"/>
</dbReference>
<evidence type="ECO:0000256" key="2">
    <source>
        <dbReference type="ARBA" id="ARBA00009904"/>
    </source>
</evidence>
<dbReference type="Pfam" id="PF01496">
    <property type="entry name" value="V_ATPase_I"/>
    <property type="match status" value="2"/>
</dbReference>
<evidence type="ECO:0000313" key="11">
    <source>
        <dbReference type="Proteomes" id="UP000039865"/>
    </source>
</evidence>
<dbReference type="OrthoDB" id="10264220at2759"/>
<evidence type="ECO:0000313" key="10">
    <source>
        <dbReference type="EMBL" id="CDW71883.1"/>
    </source>
</evidence>
<keyword evidence="8 9" id="KW-0472">Membrane</keyword>
<dbReference type="PANTHER" id="PTHR11629:SF63">
    <property type="entry name" value="V-TYPE PROTON ATPASE SUBUNIT A"/>
    <property type="match status" value="1"/>
</dbReference>
<accession>A0A077ZPQ9</accession>
<evidence type="ECO:0000256" key="3">
    <source>
        <dbReference type="ARBA" id="ARBA00022448"/>
    </source>
</evidence>
<dbReference type="FunCoup" id="A0A077ZPQ9">
    <property type="interactions" value="69"/>
</dbReference>
<dbReference type="InterPro" id="IPR002490">
    <property type="entry name" value="V-ATPase_116kDa_su"/>
</dbReference>
<gene>
    <name evidence="10" type="primary">Contig16931.g18037</name>
    <name evidence="10" type="ORF">STYLEM_833</name>
</gene>
<sequence>MSLFRSQDVDLYEILIPKDNDWDIMNELGNINCLHFINLNKNEQPHHLRYFNQVKRCEESESMIKEIEDICAQYKVDLKTPADIDVFLQQANLYSLRQDKAAHLLFNDIENDLKDKSAFLKSQVYAIDNMITLFRTIVAKINILQYASQLFEQSDKSSLNLNSDFERDPMLTYGRQELRSPLMSEQSRIAYLGGVLKKSEQMSFKKLIFRATRGKALINFYELKISDTDKAIFQNEQEKMFVYLIMFDDGQYIRDKIYRICSSSQEPTKKSIKDYLIKINKMQGAEYSLLEIYKCFILKEKSIYIELNKLKFSEKILMGLLWCPTKFRQALDEKLDDIRNKRNLEGPQMHLIKDYDEKTFQRPTYFETNEFTWPFQEIVNTYGIPQYQEVNPAIFTLVSFPFLFGVMFGDVLHGTLLFVFSSYLCFYKPKEGSLISELYKIRYLLLLMGFFSSYCGFIYNDFTSIPLNLFGRSCYNNNHKTHQSEIKQDCIYQVGVDPTWYFAKNELSFLNSLKMKISVILGVSQMSLGVFMKAFNSLKFKRYIDFTFEFLPQIILLWSLFGFMDLMIITKWLTNYDEIQGARPPSVITQMIVMCLNFGSQNEGPQRESELFNNQTIIMRILLFISLICVPLMLFVKPLYENNINQKRYQSHIRQIHEEEGEKHYTAINDEPISHEGRGKTLNQKSIDIGSIEKHKQHSFSDLFIHQLIETIEFVLGTISNTASYLRLWALSLAHSQLAKVFFDNTIKSGLQSNSFVAVTHFLLIVLVVPRIFCVLCFYNFSFDDDGFNGSILAYLKVALG</sequence>
<keyword evidence="5 9" id="KW-0375">Hydrogen ion transport</keyword>
<keyword evidence="11" id="KW-1185">Reference proteome</keyword>
<dbReference type="OMA" id="TYVQLYI"/>
<reference evidence="10 11" key="1">
    <citation type="submission" date="2014-06" db="EMBL/GenBank/DDBJ databases">
        <authorList>
            <person name="Swart Estienne"/>
        </authorList>
    </citation>
    <scope>NUCLEOTIDE SEQUENCE [LARGE SCALE GENOMIC DNA]</scope>
    <source>
        <strain evidence="10 11">130c</strain>
    </source>
</reference>
<dbReference type="Proteomes" id="UP000039865">
    <property type="component" value="Unassembled WGS sequence"/>
</dbReference>
<dbReference type="InterPro" id="IPR026028">
    <property type="entry name" value="V-type_ATPase_116kDa_su_euka"/>
</dbReference>
<dbReference type="GO" id="GO:0046961">
    <property type="term" value="F:proton-transporting ATPase activity, rotational mechanism"/>
    <property type="evidence" value="ECO:0007669"/>
    <property type="project" value="InterPro"/>
</dbReference>
<evidence type="ECO:0000256" key="5">
    <source>
        <dbReference type="ARBA" id="ARBA00022781"/>
    </source>
</evidence>
<dbReference type="AlphaFoldDB" id="A0A077ZPQ9"/>
<comment type="function">
    <text evidence="9">Essential component of the vacuolar proton pump (V-ATPase), a multimeric enzyme that catalyzes the translocation of protons across the membranes. Required for assembly and activity of the V-ATPase.</text>
</comment>
<feature type="transmembrane region" description="Helical" evidence="9">
    <location>
        <begin position="441"/>
        <end position="459"/>
    </location>
</feature>
<dbReference type="EMBL" id="CCKQ01000787">
    <property type="protein sequence ID" value="CDW71883.1"/>
    <property type="molecule type" value="Genomic_DNA"/>
</dbReference>
<feature type="transmembrane region" description="Helical" evidence="9">
    <location>
        <begin position="756"/>
        <end position="781"/>
    </location>
</feature>
<dbReference type="InParanoid" id="A0A077ZPQ9"/>
<evidence type="ECO:0000256" key="8">
    <source>
        <dbReference type="ARBA" id="ARBA00023136"/>
    </source>
</evidence>
<evidence type="ECO:0000256" key="4">
    <source>
        <dbReference type="ARBA" id="ARBA00022692"/>
    </source>
</evidence>
<keyword evidence="4 9" id="KW-0812">Transmembrane</keyword>
<keyword evidence="6 9" id="KW-1133">Transmembrane helix</keyword>
<feature type="transmembrane region" description="Helical" evidence="9">
    <location>
        <begin position="550"/>
        <end position="569"/>
    </location>
</feature>
<protein>
    <recommendedName>
        <fullName evidence="9">V-type proton ATPase subunit a</fullName>
    </recommendedName>
</protein>
<organism evidence="10 11">
    <name type="scientific">Stylonychia lemnae</name>
    <name type="common">Ciliate</name>
    <dbReference type="NCBI Taxonomy" id="5949"/>
    <lineage>
        <taxon>Eukaryota</taxon>
        <taxon>Sar</taxon>
        <taxon>Alveolata</taxon>
        <taxon>Ciliophora</taxon>
        <taxon>Intramacronucleata</taxon>
        <taxon>Spirotrichea</taxon>
        <taxon>Stichotrichia</taxon>
        <taxon>Sporadotrichida</taxon>
        <taxon>Oxytrichidae</taxon>
        <taxon>Stylonychinae</taxon>
        <taxon>Stylonychia</taxon>
    </lineage>
</organism>
<feature type="transmembrane region" description="Helical" evidence="9">
    <location>
        <begin position="517"/>
        <end position="538"/>
    </location>
</feature>
<evidence type="ECO:0000256" key="9">
    <source>
        <dbReference type="RuleBase" id="RU361189"/>
    </source>
</evidence>
<feature type="transmembrane region" description="Helical" evidence="9">
    <location>
        <begin position="617"/>
        <end position="640"/>
    </location>
</feature>
<comment type="similarity">
    <text evidence="2 9">Belongs to the V-ATPase 116 kDa subunit family.</text>
</comment>
<evidence type="ECO:0000256" key="1">
    <source>
        <dbReference type="ARBA" id="ARBA00004141"/>
    </source>
</evidence>
<dbReference type="GO" id="GO:0000220">
    <property type="term" value="C:vacuolar proton-transporting V-type ATPase, V0 domain"/>
    <property type="evidence" value="ECO:0007669"/>
    <property type="project" value="InterPro"/>
</dbReference>
<keyword evidence="3 9" id="KW-0813">Transport</keyword>
<dbReference type="PIRSF" id="PIRSF001293">
    <property type="entry name" value="ATP6V0A1"/>
    <property type="match status" value="1"/>
</dbReference>